<evidence type="ECO:0000313" key="3">
    <source>
        <dbReference type="EMBL" id="QJA94336.1"/>
    </source>
</evidence>
<keyword evidence="1" id="KW-0472">Membrane</keyword>
<gene>
    <name evidence="2" type="ORF">MM415A02009_0005</name>
    <name evidence="3" type="ORF">MM415B03892_0008</name>
</gene>
<feature type="transmembrane region" description="Helical" evidence="1">
    <location>
        <begin position="6"/>
        <end position="27"/>
    </location>
</feature>
<evidence type="ECO:0000256" key="1">
    <source>
        <dbReference type="SAM" id="Phobius"/>
    </source>
</evidence>
<organism evidence="2">
    <name type="scientific">viral metagenome</name>
    <dbReference type="NCBI Taxonomy" id="1070528"/>
    <lineage>
        <taxon>unclassified sequences</taxon>
        <taxon>metagenomes</taxon>
        <taxon>organismal metagenomes</taxon>
    </lineage>
</organism>
<proteinExistence type="predicted"/>
<keyword evidence="1" id="KW-0812">Transmembrane</keyword>
<evidence type="ECO:0000313" key="2">
    <source>
        <dbReference type="EMBL" id="QJA74425.1"/>
    </source>
</evidence>
<reference evidence="2" key="1">
    <citation type="submission" date="2020-03" db="EMBL/GenBank/DDBJ databases">
        <title>The deep terrestrial virosphere.</title>
        <authorList>
            <person name="Holmfeldt K."/>
            <person name="Nilsson E."/>
            <person name="Simone D."/>
            <person name="Lopez-Fernandez M."/>
            <person name="Wu X."/>
            <person name="de Brujin I."/>
            <person name="Lundin D."/>
            <person name="Andersson A."/>
            <person name="Bertilsson S."/>
            <person name="Dopson M."/>
        </authorList>
    </citation>
    <scope>NUCLEOTIDE SEQUENCE</scope>
    <source>
        <strain evidence="2">MM415A02009</strain>
        <strain evidence="3">MM415B03892</strain>
    </source>
</reference>
<sequence>MEVDQLKGFVVMLILVGMVIGVGVLTLDKFATAGRTSTAVVDEIVAIASGAGNLANDNVTAMTAYFEKSTNASQNYTLTASNWTDTGALSFSAVTVGDGNYNFSYSHNKASASTTTAESVRDSIATIAITWLPLIVTVAALAIIMFMVVGSFAGKR</sequence>
<protein>
    <submittedName>
        <fullName evidence="2">Uncharacterized protein</fullName>
    </submittedName>
</protein>
<accession>A0A6M3K0W3</accession>
<keyword evidence="1" id="KW-1133">Transmembrane helix</keyword>
<feature type="transmembrane region" description="Helical" evidence="1">
    <location>
        <begin position="131"/>
        <end position="153"/>
    </location>
</feature>
<dbReference type="EMBL" id="MT143223">
    <property type="protein sequence ID" value="QJA94336.1"/>
    <property type="molecule type" value="Genomic_DNA"/>
</dbReference>
<dbReference type="AlphaFoldDB" id="A0A6M3K0W3"/>
<name>A0A6M3K0W3_9ZZZZ</name>
<dbReference type="EMBL" id="MT142097">
    <property type="protein sequence ID" value="QJA74425.1"/>
    <property type="molecule type" value="Genomic_DNA"/>
</dbReference>